<accession>A0ABM4V3I2</accession>
<protein>
    <recommendedName>
        <fullName evidence="4">MULE transposase domain-containing protein</fullName>
    </recommendedName>
</protein>
<dbReference type="RefSeq" id="XP_071914095.1">
    <property type="nucleotide sequence ID" value="XM_072057994.1"/>
</dbReference>
<name>A0ABM4V3I2_COFAR</name>
<evidence type="ECO:0008006" key="4">
    <source>
        <dbReference type="Google" id="ProtNLM"/>
    </source>
</evidence>
<evidence type="ECO:0000256" key="1">
    <source>
        <dbReference type="SAM" id="MobiDB-lite"/>
    </source>
</evidence>
<organism evidence="2 3">
    <name type="scientific">Coffea arabica</name>
    <name type="common">Arabian coffee</name>
    <dbReference type="NCBI Taxonomy" id="13443"/>
    <lineage>
        <taxon>Eukaryota</taxon>
        <taxon>Viridiplantae</taxon>
        <taxon>Streptophyta</taxon>
        <taxon>Embryophyta</taxon>
        <taxon>Tracheophyta</taxon>
        <taxon>Spermatophyta</taxon>
        <taxon>Magnoliopsida</taxon>
        <taxon>eudicotyledons</taxon>
        <taxon>Gunneridae</taxon>
        <taxon>Pentapetalae</taxon>
        <taxon>asterids</taxon>
        <taxon>lamiids</taxon>
        <taxon>Gentianales</taxon>
        <taxon>Rubiaceae</taxon>
        <taxon>Ixoroideae</taxon>
        <taxon>Gardenieae complex</taxon>
        <taxon>Bertiereae - Coffeeae clade</taxon>
        <taxon>Coffeeae</taxon>
        <taxon>Coffea</taxon>
    </lineage>
</organism>
<reference evidence="3" key="1">
    <citation type="submission" date="2025-08" db="UniProtKB">
        <authorList>
            <consortium name="RefSeq"/>
        </authorList>
    </citation>
    <scope>IDENTIFICATION</scope>
    <source>
        <tissue evidence="3">Leaves</tissue>
    </source>
</reference>
<feature type="compositionally biased region" description="Basic and acidic residues" evidence="1">
    <location>
        <begin position="1"/>
        <end position="11"/>
    </location>
</feature>
<evidence type="ECO:0000313" key="3">
    <source>
        <dbReference type="RefSeq" id="XP_071914095.1"/>
    </source>
</evidence>
<dbReference type="GeneID" id="140010681"/>
<feature type="region of interest" description="Disordered" evidence="1">
    <location>
        <begin position="1"/>
        <end position="36"/>
    </location>
</feature>
<proteinExistence type="predicted"/>
<sequence>MNKQQQQHEEAQGEESTVQHQHGGDQPIGLDSEEWNEPVTADEDFLYSSDENGPDYSYFNASVEFNKPNFELKREHHCGREYTNKHATSTYLSRKFQEKVRDDPNCSLDGIINDARRRFMVNISSKKAYRTKRKAREAIKGCDMEQYERLWDYAATVRQSNPDSHIAIQIDRRSIEERATFQRLFDGLGALKKGFLAGCRPIIGLDGCFLKGPFGGQLLAALGMDENDNMFPIGIAIELITYIGRGNVVPYTFISDRQKGLVHAIEELFPGIEHRFCLKHLFENFKAKFKDSELRELFWATASATNGDDFKRALNALEIAQPQNGENLTAAGWLKRLPYYLWSRAHYGMAAKTDISVNNLNESFNNYILKARDEPIVTFLEFFRRKLMQRLTLKRQGMEKYGGKLCLNIVEKLAKSVENSRHCIAIFDSIESFEVDGFNRTSVVNLQRRSCSCGAF</sequence>
<gene>
    <name evidence="3" type="primary">LOC140010681</name>
</gene>
<dbReference type="PANTHER" id="PTHR31973:SF187">
    <property type="entry name" value="MUTATOR TRANSPOSASE MUDRA PROTEIN"/>
    <property type="match status" value="1"/>
</dbReference>
<dbReference type="PANTHER" id="PTHR31973">
    <property type="entry name" value="POLYPROTEIN, PUTATIVE-RELATED"/>
    <property type="match status" value="1"/>
</dbReference>
<evidence type="ECO:0000313" key="2">
    <source>
        <dbReference type="Proteomes" id="UP001652660"/>
    </source>
</evidence>
<dbReference type="Proteomes" id="UP001652660">
    <property type="component" value="Chromosome 7c"/>
</dbReference>
<keyword evidence="2" id="KW-1185">Reference proteome</keyword>